<dbReference type="Proteomes" id="UP000000768">
    <property type="component" value="Chromosome 3"/>
</dbReference>
<evidence type="ECO:0000313" key="2">
    <source>
        <dbReference type="EMBL" id="OQU86271.1"/>
    </source>
</evidence>
<sequence>MCKRDSHGARAVSPGQTRGIRLSRDSPPVPDGTCRVCHRSTSGPESTCQSAPAALSYPTVFCSAPGAGPANRILAGPPLLPGWNPKLCVIVFTPTTSTRRGNPTPKRPTVLSSSSAR</sequence>
<feature type="region of interest" description="Disordered" evidence="1">
    <location>
        <begin position="1"/>
        <end position="33"/>
    </location>
</feature>
<evidence type="ECO:0000256" key="1">
    <source>
        <dbReference type="SAM" id="MobiDB-lite"/>
    </source>
</evidence>
<evidence type="ECO:0000313" key="3">
    <source>
        <dbReference type="Proteomes" id="UP000000768"/>
    </source>
</evidence>
<dbReference type="AlphaFoldDB" id="A0A1W0VVZ3"/>
<proteinExistence type="predicted"/>
<dbReference type="Gramene" id="OQU86271">
    <property type="protein sequence ID" value="OQU86271"/>
    <property type="gene ID" value="SORBI_3003G061850"/>
</dbReference>
<reference evidence="2 3" key="1">
    <citation type="journal article" date="2009" name="Nature">
        <title>The Sorghum bicolor genome and the diversification of grasses.</title>
        <authorList>
            <person name="Paterson A.H."/>
            <person name="Bowers J.E."/>
            <person name="Bruggmann R."/>
            <person name="Dubchak I."/>
            <person name="Grimwood J."/>
            <person name="Gundlach H."/>
            <person name="Haberer G."/>
            <person name="Hellsten U."/>
            <person name="Mitros T."/>
            <person name="Poliakov A."/>
            <person name="Schmutz J."/>
            <person name="Spannagl M."/>
            <person name="Tang H."/>
            <person name="Wang X."/>
            <person name="Wicker T."/>
            <person name="Bharti A.K."/>
            <person name="Chapman J."/>
            <person name="Feltus F.A."/>
            <person name="Gowik U."/>
            <person name="Grigoriev I.V."/>
            <person name="Lyons E."/>
            <person name="Maher C.A."/>
            <person name="Martis M."/>
            <person name="Narechania A."/>
            <person name="Otillar R.P."/>
            <person name="Penning B.W."/>
            <person name="Salamov A.A."/>
            <person name="Wang Y."/>
            <person name="Zhang L."/>
            <person name="Carpita N.C."/>
            <person name="Freeling M."/>
            <person name="Gingle A.R."/>
            <person name="Hash C.T."/>
            <person name="Keller B."/>
            <person name="Klein P."/>
            <person name="Kresovich S."/>
            <person name="McCann M.C."/>
            <person name="Ming R."/>
            <person name="Peterson D.G."/>
            <person name="Mehboob-ur-Rahman"/>
            <person name="Ware D."/>
            <person name="Westhoff P."/>
            <person name="Mayer K.F."/>
            <person name="Messing J."/>
            <person name="Rokhsar D.S."/>
        </authorList>
    </citation>
    <scope>NUCLEOTIDE SEQUENCE [LARGE SCALE GENOMIC DNA]</scope>
    <source>
        <strain evidence="3">cv. BTx623</strain>
    </source>
</reference>
<gene>
    <name evidence="2" type="ORF">SORBI_3003G061850</name>
</gene>
<organism evidence="2 3">
    <name type="scientific">Sorghum bicolor</name>
    <name type="common">Sorghum</name>
    <name type="synonym">Sorghum vulgare</name>
    <dbReference type="NCBI Taxonomy" id="4558"/>
    <lineage>
        <taxon>Eukaryota</taxon>
        <taxon>Viridiplantae</taxon>
        <taxon>Streptophyta</taxon>
        <taxon>Embryophyta</taxon>
        <taxon>Tracheophyta</taxon>
        <taxon>Spermatophyta</taxon>
        <taxon>Magnoliopsida</taxon>
        <taxon>Liliopsida</taxon>
        <taxon>Poales</taxon>
        <taxon>Poaceae</taxon>
        <taxon>PACMAD clade</taxon>
        <taxon>Panicoideae</taxon>
        <taxon>Andropogonodae</taxon>
        <taxon>Andropogoneae</taxon>
        <taxon>Sorghinae</taxon>
        <taxon>Sorghum</taxon>
    </lineage>
</organism>
<accession>A0A1W0VVZ3</accession>
<dbReference type="InParanoid" id="A0A1W0VVZ3"/>
<protein>
    <submittedName>
        <fullName evidence="2">Uncharacterized protein</fullName>
    </submittedName>
</protein>
<keyword evidence="3" id="KW-1185">Reference proteome</keyword>
<name>A0A1W0VVZ3_SORBI</name>
<feature type="region of interest" description="Disordered" evidence="1">
    <location>
        <begin position="95"/>
        <end position="117"/>
    </location>
</feature>
<reference evidence="3" key="2">
    <citation type="journal article" date="2018" name="Plant J.">
        <title>The Sorghum bicolor reference genome: improved assembly, gene annotations, a transcriptome atlas, and signatures of genome organization.</title>
        <authorList>
            <person name="McCormick R.F."/>
            <person name="Truong S.K."/>
            <person name="Sreedasyam A."/>
            <person name="Jenkins J."/>
            <person name="Shu S."/>
            <person name="Sims D."/>
            <person name="Kennedy M."/>
            <person name="Amirebrahimi M."/>
            <person name="Weers B.D."/>
            <person name="McKinley B."/>
            <person name="Mattison A."/>
            <person name="Morishige D.T."/>
            <person name="Grimwood J."/>
            <person name="Schmutz J."/>
            <person name="Mullet J.E."/>
        </authorList>
    </citation>
    <scope>NUCLEOTIDE SEQUENCE [LARGE SCALE GENOMIC DNA]</scope>
    <source>
        <strain evidence="3">cv. BTx623</strain>
    </source>
</reference>
<dbReference type="EMBL" id="CM000762">
    <property type="protein sequence ID" value="OQU86271.1"/>
    <property type="molecule type" value="Genomic_DNA"/>
</dbReference>